<accession>A0ABR9UWD5</accession>
<dbReference type="EMBL" id="JADEWN010000060">
    <property type="protein sequence ID" value="MBE9192607.1"/>
    <property type="molecule type" value="Genomic_DNA"/>
</dbReference>
<evidence type="ECO:0000256" key="2">
    <source>
        <dbReference type="ARBA" id="ARBA00022729"/>
    </source>
</evidence>
<evidence type="ECO:0000313" key="5">
    <source>
        <dbReference type="Proteomes" id="UP000651156"/>
    </source>
</evidence>
<protein>
    <submittedName>
        <fullName evidence="4">Transglycosylase SLT domain-containing protein</fullName>
    </submittedName>
</protein>
<reference evidence="4 5" key="1">
    <citation type="submission" date="2020-10" db="EMBL/GenBank/DDBJ databases">
        <authorList>
            <person name="Castelo-Branco R."/>
            <person name="Eusebio N."/>
            <person name="Adriana R."/>
            <person name="Vieira A."/>
            <person name="Brugerolle De Fraissinette N."/>
            <person name="Rezende De Castro R."/>
            <person name="Schneider M.P."/>
            <person name="Vasconcelos V."/>
            <person name="Leao P.N."/>
        </authorList>
    </citation>
    <scope>NUCLEOTIDE SEQUENCE [LARGE SCALE GENOMIC DNA]</scope>
    <source>
        <strain evidence="4 5">LEGE 06123</strain>
    </source>
</reference>
<dbReference type="CDD" id="cd13401">
    <property type="entry name" value="Slt70-like"/>
    <property type="match status" value="1"/>
</dbReference>
<dbReference type="SMART" id="SM00028">
    <property type="entry name" value="TPR"/>
    <property type="match status" value="2"/>
</dbReference>
<name>A0ABR9UWD5_9CHRO</name>
<organism evidence="4 5">
    <name type="scientific">Gloeocapsopsis crepidinum LEGE 06123</name>
    <dbReference type="NCBI Taxonomy" id="588587"/>
    <lineage>
        <taxon>Bacteria</taxon>
        <taxon>Bacillati</taxon>
        <taxon>Cyanobacteriota</taxon>
        <taxon>Cyanophyceae</taxon>
        <taxon>Oscillatoriophycideae</taxon>
        <taxon>Chroococcales</taxon>
        <taxon>Chroococcaceae</taxon>
        <taxon>Gloeocapsopsis</taxon>
    </lineage>
</organism>
<proteinExistence type="inferred from homology"/>
<dbReference type="InterPro" id="IPR008258">
    <property type="entry name" value="Transglycosylase_SLT_dom_1"/>
</dbReference>
<evidence type="ECO:0000259" key="3">
    <source>
        <dbReference type="Pfam" id="PF01464"/>
    </source>
</evidence>
<comment type="caution">
    <text evidence="4">The sequence shown here is derived from an EMBL/GenBank/DDBJ whole genome shotgun (WGS) entry which is preliminary data.</text>
</comment>
<dbReference type="InterPro" id="IPR023346">
    <property type="entry name" value="Lysozyme-like_dom_sf"/>
</dbReference>
<dbReference type="SUPFAM" id="SSF48435">
    <property type="entry name" value="Bacterial muramidases"/>
    <property type="match status" value="1"/>
</dbReference>
<gene>
    <name evidence="4" type="ORF">IQ230_20080</name>
</gene>
<feature type="domain" description="Transglycosylase SLT" evidence="3">
    <location>
        <begin position="565"/>
        <end position="677"/>
    </location>
</feature>
<dbReference type="InterPro" id="IPR000189">
    <property type="entry name" value="Transglyc_AS"/>
</dbReference>
<dbReference type="SUPFAM" id="SSF53955">
    <property type="entry name" value="Lysozyme-like"/>
    <property type="match status" value="1"/>
</dbReference>
<sequence>MLQRWKNRVPLAAGAGICTMLVGIAVLAAKASDWLQLPQENALQMSLDHPKSSVLPLVSLSPAARMVQLNTIAQLPPSQDRDHARYVLANDYLQNQQAESALQLLDGLEQSYSVLAAPILYKRAQAYEILGDTANAQATYQELLQRFPSHPVTVEALYVLGKTTPQYWQRAIAQFPSHPRTIEITRSLLQQNPNQPQLMLLLAKHAYEQPGVVSVLDQLTNKYSGQFQPQDWEAIASAYWENQVYSKAATAYRQAPRTALNVYRIGRSLQLSNKRTEAIAAYQQLLREFSTAPESGTALLNLAQITQNREAILSYLNQIVKEFPQQAGAALAQKATILDNLGNKTSAAQTRQLLLEKYGNSDAAVEYRWKIALQKAANKDYQGAWQWAQPIPASNPKNILAPRAGFWIGKWALQLERQQEAKAAFEYVLSQFPQSYYAWRSATMLGLDVGNFNTVRQLNFEITPPQRAVLPAGSDTLKELYQLGQDTDAWALWRTEFQNDRQPTVSEQFTDGLLRTAIGQHLKGINLVSTLEDRELPQDRTEYQVLRQELTYWQARYPFPFFEEITTWSQKRQLNPFLVTALIRQESRFEPKIRSVAGAVGLMQVMPSTGEWIAQKIDLKEYNKENPQDNMRLGTWYLDHTHEQYDNNSMLAIASYNAGPGNVSKWLRTLNTRDPDEFVEAIPFEETRGYVRQVFGNYWNYLRLYNPEISQLVAKYSARQQSSLPQPPQ</sequence>
<dbReference type="Pfam" id="PF01464">
    <property type="entry name" value="SLT"/>
    <property type="match status" value="1"/>
</dbReference>
<dbReference type="InterPro" id="IPR019734">
    <property type="entry name" value="TPR_rpt"/>
</dbReference>
<dbReference type="Proteomes" id="UP000651156">
    <property type="component" value="Unassembled WGS sequence"/>
</dbReference>
<comment type="similarity">
    <text evidence="1">Belongs to the transglycosylase Slt family.</text>
</comment>
<dbReference type="PANTHER" id="PTHR37423">
    <property type="entry name" value="SOLUBLE LYTIC MUREIN TRANSGLYCOSYLASE-RELATED"/>
    <property type="match status" value="1"/>
</dbReference>
<dbReference type="Gene3D" id="1.10.530.10">
    <property type="match status" value="1"/>
</dbReference>
<dbReference type="InterPro" id="IPR008939">
    <property type="entry name" value="Lytic_TGlycosylase_superhlx_U"/>
</dbReference>
<dbReference type="PANTHER" id="PTHR37423:SF5">
    <property type="entry name" value="SOLUBLE LYTIC MUREIN TRANSGLYCOSYLASE"/>
    <property type="match status" value="1"/>
</dbReference>
<evidence type="ECO:0000313" key="4">
    <source>
        <dbReference type="EMBL" id="MBE9192607.1"/>
    </source>
</evidence>
<dbReference type="PROSITE" id="PS00922">
    <property type="entry name" value="TRANSGLYCOSYLASE"/>
    <property type="match status" value="1"/>
</dbReference>
<dbReference type="Pfam" id="PF13432">
    <property type="entry name" value="TPR_16"/>
    <property type="match status" value="1"/>
</dbReference>
<dbReference type="Gene3D" id="1.25.40.10">
    <property type="entry name" value="Tetratricopeptide repeat domain"/>
    <property type="match status" value="3"/>
</dbReference>
<dbReference type="Pfam" id="PF13174">
    <property type="entry name" value="TPR_6"/>
    <property type="match status" value="2"/>
</dbReference>
<keyword evidence="5" id="KW-1185">Reference proteome</keyword>
<dbReference type="RefSeq" id="WP_193934025.1">
    <property type="nucleotide sequence ID" value="NZ_CAWPMZ010000097.1"/>
</dbReference>
<dbReference type="InterPro" id="IPR011990">
    <property type="entry name" value="TPR-like_helical_dom_sf"/>
</dbReference>
<evidence type="ECO:0000256" key="1">
    <source>
        <dbReference type="ARBA" id="ARBA00007734"/>
    </source>
</evidence>
<keyword evidence="2" id="KW-0732">Signal</keyword>